<dbReference type="GeneID" id="90004187"/>
<dbReference type="Gene3D" id="3.90.180.10">
    <property type="entry name" value="Medium-chain alcohol dehydrogenases, catalytic domain"/>
    <property type="match status" value="1"/>
</dbReference>
<organism evidence="2 3">
    <name type="scientific">Knufia obscura</name>
    <dbReference type="NCBI Taxonomy" id="1635080"/>
    <lineage>
        <taxon>Eukaryota</taxon>
        <taxon>Fungi</taxon>
        <taxon>Dikarya</taxon>
        <taxon>Ascomycota</taxon>
        <taxon>Pezizomycotina</taxon>
        <taxon>Eurotiomycetes</taxon>
        <taxon>Chaetothyriomycetidae</taxon>
        <taxon>Chaetothyriales</taxon>
        <taxon>Trichomeriaceae</taxon>
        <taxon>Knufia</taxon>
    </lineage>
</organism>
<keyword evidence="3" id="KW-1185">Reference proteome</keyword>
<sequence>MRTYQYTSIPSQIQSALHLTSTPLPTPSPTQHLIRISATSLNPVDYKPAESPLFRRFMIPNPAVPGIDFAGTIVLPAKNSDLKVGERVFGCGVSPFAGGCLAGYAVIGVDSAVRIPEGVSMTEACTVGVAGLTAWQSIVPYIDKNGGRKPKVLINGGSGGTGVFGIQIAKAVGCEVVTTCSARNVELCRGLGADEVVDYTGQKDLAGAIERVVGERKVDHIVDNVMADVGLYWGAHRYSVVGAKYIVVAGGPNLSHIVNMMKMRLLPGWCGGGKRKVQGFFAKTEVDQLEQIGRWMVEGQVKAVVDEKFAFEDAPKAFQRLKTGRARGKVVVVVQDL</sequence>
<gene>
    <name evidence="2" type="ORF">PMZ80_010738</name>
</gene>
<evidence type="ECO:0000313" key="2">
    <source>
        <dbReference type="EMBL" id="KAK5936989.1"/>
    </source>
</evidence>
<dbReference type="InterPro" id="IPR036291">
    <property type="entry name" value="NAD(P)-bd_dom_sf"/>
</dbReference>
<dbReference type="SUPFAM" id="SSF50129">
    <property type="entry name" value="GroES-like"/>
    <property type="match status" value="1"/>
</dbReference>
<dbReference type="SUPFAM" id="SSF51735">
    <property type="entry name" value="NAD(P)-binding Rossmann-fold domains"/>
    <property type="match status" value="1"/>
</dbReference>
<accession>A0ABR0R8N7</accession>
<protein>
    <recommendedName>
        <fullName evidence="1">Enoyl reductase (ER) domain-containing protein</fullName>
    </recommendedName>
</protein>
<dbReference type="Gene3D" id="3.40.50.720">
    <property type="entry name" value="NAD(P)-binding Rossmann-like Domain"/>
    <property type="match status" value="1"/>
</dbReference>
<dbReference type="Pfam" id="PF13602">
    <property type="entry name" value="ADH_zinc_N_2"/>
    <property type="match status" value="1"/>
</dbReference>
<dbReference type="Pfam" id="PF08240">
    <property type="entry name" value="ADH_N"/>
    <property type="match status" value="1"/>
</dbReference>
<evidence type="ECO:0000259" key="1">
    <source>
        <dbReference type="SMART" id="SM00829"/>
    </source>
</evidence>
<dbReference type="InterPro" id="IPR052733">
    <property type="entry name" value="Chloroplast_QOR"/>
</dbReference>
<feature type="domain" description="Enoyl reductase (ER)" evidence="1">
    <location>
        <begin position="14"/>
        <end position="332"/>
    </location>
</feature>
<reference evidence="2 3" key="1">
    <citation type="journal article" date="2023" name="Res Sq">
        <title>Genomic and morphological characterization of Knufia obscura isolated from the Mars 2020 spacecraft assembly facility.</title>
        <authorList>
            <person name="Chander A.M."/>
            <person name="Teixeira M.M."/>
            <person name="Singh N.K."/>
            <person name="Williams M.P."/>
            <person name="Parker C.W."/>
            <person name="Leo P."/>
            <person name="Stajich J.E."/>
            <person name="Torok T."/>
            <person name="Tighe S."/>
            <person name="Mason C.E."/>
            <person name="Venkateswaran K."/>
        </authorList>
    </citation>
    <scope>NUCLEOTIDE SEQUENCE [LARGE SCALE GENOMIC DNA]</scope>
    <source>
        <strain evidence="2 3">CCFEE 5817</strain>
    </source>
</reference>
<dbReference type="PANTHER" id="PTHR44013">
    <property type="entry name" value="ZINC-TYPE ALCOHOL DEHYDROGENASE-LIKE PROTEIN C16A3.02C"/>
    <property type="match status" value="1"/>
</dbReference>
<dbReference type="CDD" id="cd08267">
    <property type="entry name" value="MDR1"/>
    <property type="match status" value="1"/>
</dbReference>
<evidence type="ECO:0000313" key="3">
    <source>
        <dbReference type="Proteomes" id="UP001334248"/>
    </source>
</evidence>
<dbReference type="InterPro" id="IPR011032">
    <property type="entry name" value="GroES-like_sf"/>
</dbReference>
<proteinExistence type="predicted"/>
<dbReference type="Proteomes" id="UP001334248">
    <property type="component" value="Unassembled WGS sequence"/>
</dbReference>
<name>A0ABR0R8N7_9EURO</name>
<comment type="caution">
    <text evidence="2">The sequence shown here is derived from an EMBL/GenBank/DDBJ whole genome shotgun (WGS) entry which is preliminary data.</text>
</comment>
<dbReference type="EMBL" id="JAVHJV010000020">
    <property type="protein sequence ID" value="KAK5936989.1"/>
    <property type="molecule type" value="Genomic_DNA"/>
</dbReference>
<dbReference type="InterPro" id="IPR020843">
    <property type="entry name" value="ER"/>
</dbReference>
<dbReference type="InterPro" id="IPR013154">
    <property type="entry name" value="ADH-like_N"/>
</dbReference>
<dbReference type="RefSeq" id="XP_064725079.1">
    <property type="nucleotide sequence ID" value="XM_064879126.1"/>
</dbReference>
<dbReference type="PANTHER" id="PTHR44013:SF1">
    <property type="entry name" value="ZINC-TYPE ALCOHOL DEHYDROGENASE-LIKE PROTEIN C16A3.02C"/>
    <property type="match status" value="1"/>
</dbReference>
<dbReference type="SMART" id="SM00829">
    <property type="entry name" value="PKS_ER"/>
    <property type="match status" value="1"/>
</dbReference>